<dbReference type="Pfam" id="PF07963">
    <property type="entry name" value="N_methyl"/>
    <property type="match status" value="1"/>
</dbReference>
<keyword evidence="2" id="KW-1185">Reference proteome</keyword>
<dbReference type="Proteomes" id="UP000242757">
    <property type="component" value="Unassembled WGS sequence"/>
</dbReference>
<accession>A0A233RCF4</accession>
<dbReference type="NCBIfam" id="TIGR02532">
    <property type="entry name" value="IV_pilin_GFxxxE"/>
    <property type="match status" value="1"/>
</dbReference>
<dbReference type="PIRSF" id="PIRSF004525">
    <property type="entry name" value="Pilin_peptidase-dep_B_prd"/>
    <property type="match status" value="1"/>
</dbReference>
<comment type="caution">
    <text evidence="1">The sequence shown here is derived from an EMBL/GenBank/DDBJ whole genome shotgun (WGS) entry which is preliminary data.</text>
</comment>
<evidence type="ECO:0000313" key="2">
    <source>
        <dbReference type="Proteomes" id="UP000242757"/>
    </source>
</evidence>
<dbReference type="EMBL" id="NBIM01000005">
    <property type="protein sequence ID" value="OXY81075.1"/>
    <property type="molecule type" value="Genomic_DNA"/>
</dbReference>
<dbReference type="PROSITE" id="PS00409">
    <property type="entry name" value="PROKAR_NTER_METHYL"/>
    <property type="match status" value="1"/>
</dbReference>
<dbReference type="InterPro" id="IPR012902">
    <property type="entry name" value="N_methyl_site"/>
</dbReference>
<name>A0A233RCF4_9GAMM</name>
<reference evidence="1 2" key="1">
    <citation type="submission" date="2017-08" db="EMBL/GenBank/DDBJ databases">
        <title>A Genome Sequence of Oceanimonas doudoroffii ATCC 27123T.</title>
        <authorList>
            <person name="Brennan M.A."/>
            <person name="Maclea K.S."/>
            <person name="Mcclelland W.D."/>
            <person name="Trachtenberg A.M."/>
        </authorList>
    </citation>
    <scope>NUCLEOTIDE SEQUENCE [LARGE SCALE GENOMIC DNA]</scope>
    <source>
        <strain evidence="1 2">ATCC 27123</strain>
    </source>
</reference>
<proteinExistence type="predicted"/>
<protein>
    <submittedName>
        <fullName evidence="1">Type IV pilin</fullName>
    </submittedName>
</protein>
<dbReference type="AlphaFoldDB" id="A0A233RCF4"/>
<dbReference type="InterPro" id="IPR016419">
    <property type="entry name" value="Prepilin_Pept-dep_B_prd"/>
</dbReference>
<organism evidence="1 2">
    <name type="scientific">Oceanimonas doudoroffii</name>
    <dbReference type="NCBI Taxonomy" id="84158"/>
    <lineage>
        <taxon>Bacteria</taxon>
        <taxon>Pseudomonadati</taxon>
        <taxon>Pseudomonadota</taxon>
        <taxon>Gammaproteobacteria</taxon>
        <taxon>Aeromonadales</taxon>
        <taxon>Aeromonadaceae</taxon>
        <taxon>Oceanimonas</taxon>
    </lineage>
</organism>
<evidence type="ECO:0000313" key="1">
    <source>
        <dbReference type="EMBL" id="OXY81075.1"/>
    </source>
</evidence>
<dbReference type="OrthoDB" id="5296662at2"/>
<sequence>MMLVVRSQQGMTLVEMLISLVAGLLVVAGALSLFSSVIVSGNTTLMLSRLNQDVQAVTDMMVRDIQRAGYHPSAAQGMNGDTSAAFAAEALVFSITDDIYASSGASAPDCIRIKYWDDGEVVQAYRYDSADKELQCRSTSSAGKCDASNDKATNISTLCNSGSNWPRFISESEILVDDLSFELVSGSSATGMRTIRLSLSASHINRPALSVSLQREIKLRNDGY</sequence>
<gene>
    <name evidence="1" type="ORF">B6S08_13440</name>
</gene>